<feature type="transmembrane region" description="Helical" evidence="1">
    <location>
        <begin position="187"/>
        <end position="206"/>
    </location>
</feature>
<dbReference type="Pfam" id="PF04474">
    <property type="entry name" value="DUF554"/>
    <property type="match status" value="1"/>
</dbReference>
<keyword evidence="1" id="KW-1133">Transmembrane helix</keyword>
<dbReference type="STRING" id="708126.BW727_101384"/>
<name>A0A1S6IQC2_9LACT</name>
<feature type="transmembrane region" description="Helical" evidence="1">
    <location>
        <begin position="6"/>
        <end position="23"/>
    </location>
</feature>
<feature type="transmembrane region" description="Helical" evidence="1">
    <location>
        <begin position="144"/>
        <end position="167"/>
    </location>
</feature>
<accession>A0A1S6IQC2</accession>
<feature type="transmembrane region" description="Helical" evidence="1">
    <location>
        <begin position="102"/>
        <end position="124"/>
    </location>
</feature>
<dbReference type="RefSeq" id="WP_062468515.1">
    <property type="nucleotide sequence ID" value="NZ_BBYN01000009.1"/>
</dbReference>
<reference evidence="2 3" key="1">
    <citation type="journal article" date="2014" name="Int. J. Syst. Evol. Microbiol.">
        <title>Jeotgalibaca dankookensis gen. nov., sp. nov., a member of the family Carnobacteriaceae, isolated from seujeot (Korean traditional food).</title>
        <authorList>
            <person name="Lee D.G."/>
            <person name="Trujillo M.E."/>
            <person name="Kang H."/>
            <person name="Ahn T.Y."/>
        </authorList>
    </citation>
    <scope>NUCLEOTIDE SEQUENCE [LARGE SCALE GENOMIC DNA]</scope>
    <source>
        <strain evidence="2 3">EX-07</strain>
    </source>
</reference>
<dbReference type="EMBL" id="CP019728">
    <property type="protein sequence ID" value="AQS53751.1"/>
    <property type="molecule type" value="Genomic_DNA"/>
</dbReference>
<dbReference type="OrthoDB" id="9797976at2"/>
<dbReference type="PANTHER" id="PTHR36111:SF2">
    <property type="entry name" value="INNER MEMBRANE PROTEIN"/>
    <property type="match status" value="1"/>
</dbReference>
<keyword evidence="1" id="KW-0472">Membrane</keyword>
<dbReference type="AlphaFoldDB" id="A0A1S6IQC2"/>
<feature type="transmembrane region" description="Helical" evidence="1">
    <location>
        <begin position="35"/>
        <end position="66"/>
    </location>
</feature>
<protein>
    <submittedName>
        <fullName evidence="2">Putative membrane protein YdfK</fullName>
    </submittedName>
</protein>
<organism evidence="2 3">
    <name type="scientific">Jeotgalibaca dankookensis</name>
    <dbReference type="NCBI Taxonomy" id="708126"/>
    <lineage>
        <taxon>Bacteria</taxon>
        <taxon>Bacillati</taxon>
        <taxon>Bacillota</taxon>
        <taxon>Bacilli</taxon>
        <taxon>Lactobacillales</taxon>
        <taxon>Carnobacteriaceae</taxon>
        <taxon>Jeotgalibaca</taxon>
    </lineage>
</organism>
<evidence type="ECO:0000313" key="2">
    <source>
        <dbReference type="EMBL" id="AQS53751.1"/>
    </source>
</evidence>
<dbReference type="Proteomes" id="UP000188993">
    <property type="component" value="Chromosome"/>
</dbReference>
<keyword evidence="1" id="KW-0812">Transmembrane</keyword>
<proteinExistence type="predicted"/>
<dbReference type="PANTHER" id="PTHR36111">
    <property type="entry name" value="INNER MEMBRANE PROTEIN-RELATED"/>
    <property type="match status" value="1"/>
</dbReference>
<sequence length="230" mass="24013">MILLGALTNGLAIILGGSFGLIFKRGLSEKITNALMNALALCALYVGMEGLLSGDNMLIIILSMVLGTLIGEGLDLDLKVNQFGNKLETRFIQNEKGDSPSIAQGFISTSLIVCIGSMAIVGALQSGITGNHDILFAKAIIDGIISIVLASTLGLGVPLASILVVVYEGGMALFASSLTPLLTESVIQNLTSVGSLLILGLAFNLLKITDLKVINYSPAIFMPILFGLFI</sequence>
<dbReference type="InterPro" id="IPR007563">
    <property type="entry name" value="DUF554"/>
</dbReference>
<dbReference type="KEGG" id="jda:BW727_101384"/>
<keyword evidence="3" id="KW-1185">Reference proteome</keyword>
<evidence type="ECO:0000256" key="1">
    <source>
        <dbReference type="SAM" id="Phobius"/>
    </source>
</evidence>
<gene>
    <name evidence="2" type="primary">ydfK</name>
    <name evidence="2" type="ORF">BW727_101384</name>
</gene>
<evidence type="ECO:0000313" key="3">
    <source>
        <dbReference type="Proteomes" id="UP000188993"/>
    </source>
</evidence>